<evidence type="ECO:0000256" key="2">
    <source>
        <dbReference type="ARBA" id="ARBA00023015"/>
    </source>
</evidence>
<evidence type="ECO:0000256" key="4">
    <source>
        <dbReference type="ARBA" id="ARBA00023163"/>
    </source>
</evidence>
<reference evidence="6 7" key="1">
    <citation type="submission" date="2021-06" db="EMBL/GenBank/DDBJ databases">
        <authorList>
            <person name="Sun Q."/>
            <person name="Li D."/>
        </authorList>
    </citation>
    <scope>NUCLEOTIDE SEQUENCE [LARGE SCALE GENOMIC DNA]</scope>
    <source>
        <strain evidence="6 7">MSJ-2</strain>
    </source>
</reference>
<evidence type="ECO:0000256" key="1">
    <source>
        <dbReference type="ARBA" id="ARBA00009437"/>
    </source>
</evidence>
<keyword evidence="7" id="KW-1185">Reference proteome</keyword>
<accession>A0ABS6FCD3</accession>
<dbReference type="Pfam" id="PF03466">
    <property type="entry name" value="LysR_substrate"/>
    <property type="match status" value="1"/>
</dbReference>
<comment type="caution">
    <text evidence="6">The sequence shown here is derived from an EMBL/GenBank/DDBJ whole genome shotgun (WGS) entry which is preliminary data.</text>
</comment>
<dbReference type="RefSeq" id="WP_216633260.1">
    <property type="nucleotide sequence ID" value="NZ_JAHLQN010000001.1"/>
</dbReference>
<dbReference type="Proteomes" id="UP000787672">
    <property type="component" value="Unassembled WGS sequence"/>
</dbReference>
<dbReference type="Pfam" id="PF00126">
    <property type="entry name" value="HTH_1"/>
    <property type="match status" value="1"/>
</dbReference>
<dbReference type="PANTHER" id="PTHR30346">
    <property type="entry name" value="TRANSCRIPTIONAL DUAL REGULATOR HCAR-RELATED"/>
    <property type="match status" value="1"/>
</dbReference>
<evidence type="ECO:0000256" key="3">
    <source>
        <dbReference type="ARBA" id="ARBA00023125"/>
    </source>
</evidence>
<dbReference type="PROSITE" id="PS50931">
    <property type="entry name" value="HTH_LYSR"/>
    <property type="match status" value="1"/>
</dbReference>
<evidence type="ECO:0000259" key="5">
    <source>
        <dbReference type="PROSITE" id="PS50931"/>
    </source>
</evidence>
<dbReference type="EMBL" id="JAHLQN010000001">
    <property type="protein sequence ID" value="MBU5627948.1"/>
    <property type="molecule type" value="Genomic_DNA"/>
</dbReference>
<keyword evidence="2" id="KW-0805">Transcription regulation</keyword>
<comment type="similarity">
    <text evidence="1">Belongs to the LysR transcriptional regulatory family.</text>
</comment>
<dbReference type="PANTHER" id="PTHR30346:SF0">
    <property type="entry name" value="HCA OPERON TRANSCRIPTIONAL ACTIVATOR HCAR"/>
    <property type="match status" value="1"/>
</dbReference>
<protein>
    <submittedName>
        <fullName evidence="6">LysR family transcriptional regulator</fullName>
    </submittedName>
</protein>
<name>A0ABS6FCD3_9FIRM</name>
<proteinExistence type="inferred from homology"/>
<keyword evidence="3" id="KW-0238">DNA-binding</keyword>
<dbReference type="InterPro" id="IPR005119">
    <property type="entry name" value="LysR_subst-bd"/>
</dbReference>
<evidence type="ECO:0000313" key="7">
    <source>
        <dbReference type="Proteomes" id="UP000787672"/>
    </source>
</evidence>
<organism evidence="6 7">
    <name type="scientific">Dysosmobacter acutus</name>
    <dbReference type="NCBI Taxonomy" id="2841504"/>
    <lineage>
        <taxon>Bacteria</taxon>
        <taxon>Bacillati</taxon>
        <taxon>Bacillota</taxon>
        <taxon>Clostridia</taxon>
        <taxon>Eubacteriales</taxon>
        <taxon>Oscillospiraceae</taxon>
        <taxon>Dysosmobacter</taxon>
    </lineage>
</organism>
<evidence type="ECO:0000313" key="6">
    <source>
        <dbReference type="EMBL" id="MBU5627948.1"/>
    </source>
</evidence>
<keyword evidence="4" id="KW-0804">Transcription</keyword>
<gene>
    <name evidence="6" type="ORF">KQI82_13635</name>
</gene>
<dbReference type="CDD" id="cd05466">
    <property type="entry name" value="PBP2_LTTR_substrate"/>
    <property type="match status" value="1"/>
</dbReference>
<feature type="domain" description="HTH lysR-type" evidence="5">
    <location>
        <begin position="7"/>
        <end position="57"/>
    </location>
</feature>
<sequence>MISRYGIFCKVVELNSFTRAAELLGYSQSSVSQTVRVLEQEVGVTLIERRKDGVRLTPDGAQYYPYLLAIHTAENALVQKQNEMAGLQNSTITIGTFTSISRTLLPSLMKSFQQRYPAATFVLRQGDYNSIGKWIREGSVDFGFVNRDAVEGVELSVLYEDEMMAALPPGHLLAKRDVVSLGELAAESFILLDEGEYSVPLTAFAWQRLTPQVKYKVYDDYTILAMTRQGLGVSLVYQRVVEGFEQGLEIRPVRETPKRIVALAWKNRKTMPYAARQFADFILRRAAGQG</sequence>
<dbReference type="InterPro" id="IPR000847">
    <property type="entry name" value="LysR_HTH_N"/>
</dbReference>